<name>A0ABV3DEG9_9ACTN</name>
<dbReference type="PANTHER" id="PTHR36115:SF4">
    <property type="entry name" value="MEMBRANE PROTEIN"/>
    <property type="match status" value="1"/>
</dbReference>
<evidence type="ECO:0000256" key="6">
    <source>
        <dbReference type="SAM" id="MobiDB-lite"/>
    </source>
</evidence>
<reference evidence="10 11" key="1">
    <citation type="submission" date="2024-06" db="EMBL/GenBank/DDBJ databases">
        <title>The Natural Products Discovery Center: Release of the First 8490 Sequenced Strains for Exploring Actinobacteria Biosynthetic Diversity.</title>
        <authorList>
            <person name="Kalkreuter E."/>
            <person name="Kautsar S.A."/>
            <person name="Yang D."/>
            <person name="Bader C.D."/>
            <person name="Teijaro C.N."/>
            <person name="Fluegel L."/>
            <person name="Davis C.M."/>
            <person name="Simpson J.R."/>
            <person name="Lauterbach L."/>
            <person name="Steele A.D."/>
            <person name="Gui C."/>
            <person name="Meng S."/>
            <person name="Li G."/>
            <person name="Viehrig K."/>
            <person name="Ye F."/>
            <person name="Su P."/>
            <person name="Kiefer A.F."/>
            <person name="Nichols A."/>
            <person name="Cepeda A.J."/>
            <person name="Yan W."/>
            <person name="Fan B."/>
            <person name="Jiang Y."/>
            <person name="Adhikari A."/>
            <person name="Zheng C.-J."/>
            <person name="Schuster L."/>
            <person name="Cowan T.M."/>
            <person name="Smanski M.J."/>
            <person name="Chevrette M.G."/>
            <person name="De Carvalho L.P.S."/>
            <person name="Shen B."/>
        </authorList>
    </citation>
    <scope>NUCLEOTIDE SEQUENCE [LARGE SCALE GENOMIC DNA]</scope>
    <source>
        <strain evidence="10 11">NPDC048946</strain>
    </source>
</reference>
<keyword evidence="2" id="KW-1003">Cell membrane</keyword>
<dbReference type="InterPro" id="IPR051791">
    <property type="entry name" value="Pra-immunoreactive"/>
</dbReference>
<proteinExistence type="predicted"/>
<evidence type="ECO:0000259" key="8">
    <source>
        <dbReference type="Pfam" id="PF06271"/>
    </source>
</evidence>
<dbReference type="Proteomes" id="UP001551482">
    <property type="component" value="Unassembled WGS sequence"/>
</dbReference>
<dbReference type="Pfam" id="PF10708">
    <property type="entry name" value="DUF2510"/>
    <property type="match status" value="1"/>
</dbReference>
<feature type="region of interest" description="Disordered" evidence="6">
    <location>
        <begin position="260"/>
        <end position="307"/>
    </location>
</feature>
<keyword evidence="11" id="KW-1185">Reference proteome</keyword>
<evidence type="ECO:0000313" key="10">
    <source>
        <dbReference type="EMBL" id="MEU8134135.1"/>
    </source>
</evidence>
<gene>
    <name evidence="10" type="ORF">AB0C36_11545</name>
</gene>
<dbReference type="EMBL" id="JBEZFP010000022">
    <property type="protein sequence ID" value="MEU8134135.1"/>
    <property type="molecule type" value="Genomic_DNA"/>
</dbReference>
<dbReference type="InterPro" id="IPR010432">
    <property type="entry name" value="RDD"/>
</dbReference>
<evidence type="ECO:0000313" key="11">
    <source>
        <dbReference type="Proteomes" id="UP001551482"/>
    </source>
</evidence>
<keyword evidence="4 7" id="KW-1133">Transmembrane helix</keyword>
<feature type="transmembrane region" description="Helical" evidence="7">
    <location>
        <begin position="220"/>
        <end position="241"/>
    </location>
</feature>
<evidence type="ECO:0000259" key="9">
    <source>
        <dbReference type="Pfam" id="PF10708"/>
    </source>
</evidence>
<evidence type="ECO:0000256" key="2">
    <source>
        <dbReference type="ARBA" id="ARBA00022475"/>
    </source>
</evidence>
<evidence type="ECO:0000256" key="4">
    <source>
        <dbReference type="ARBA" id="ARBA00022989"/>
    </source>
</evidence>
<comment type="caution">
    <text evidence="10">The sequence shown here is derived from an EMBL/GenBank/DDBJ whole genome shotgun (WGS) entry which is preliminary data.</text>
</comment>
<evidence type="ECO:0000256" key="3">
    <source>
        <dbReference type="ARBA" id="ARBA00022692"/>
    </source>
</evidence>
<feature type="compositionally biased region" description="Low complexity" evidence="6">
    <location>
        <begin position="286"/>
        <end position="300"/>
    </location>
</feature>
<evidence type="ECO:0000256" key="5">
    <source>
        <dbReference type="ARBA" id="ARBA00023136"/>
    </source>
</evidence>
<dbReference type="RefSeq" id="WP_358352541.1">
    <property type="nucleotide sequence ID" value="NZ_JBEZFP010000022.1"/>
</dbReference>
<organism evidence="10 11">
    <name type="scientific">Streptodolium elevatio</name>
    <dbReference type="NCBI Taxonomy" id="3157996"/>
    <lineage>
        <taxon>Bacteria</taxon>
        <taxon>Bacillati</taxon>
        <taxon>Actinomycetota</taxon>
        <taxon>Actinomycetes</taxon>
        <taxon>Kitasatosporales</taxon>
        <taxon>Streptomycetaceae</taxon>
        <taxon>Streptodolium</taxon>
    </lineage>
</organism>
<dbReference type="Pfam" id="PF06271">
    <property type="entry name" value="RDD"/>
    <property type="match status" value="1"/>
</dbReference>
<feature type="region of interest" description="Disordered" evidence="6">
    <location>
        <begin position="68"/>
        <end position="90"/>
    </location>
</feature>
<feature type="transmembrane region" description="Helical" evidence="7">
    <location>
        <begin position="157"/>
        <end position="181"/>
    </location>
</feature>
<feature type="compositionally biased region" description="Gly residues" evidence="6">
    <location>
        <begin position="269"/>
        <end position="285"/>
    </location>
</feature>
<feature type="domain" description="RDD" evidence="8">
    <location>
        <begin position="105"/>
        <end position="254"/>
    </location>
</feature>
<comment type="subcellular location">
    <subcellularLocation>
        <location evidence="1">Cell membrane</location>
        <topology evidence="1">Multi-pass membrane protein</topology>
    </subcellularLocation>
</comment>
<dbReference type="InterPro" id="IPR018929">
    <property type="entry name" value="DUF2510"/>
</dbReference>
<feature type="domain" description="DUF2510" evidence="9">
    <location>
        <begin position="11"/>
        <end position="35"/>
    </location>
</feature>
<evidence type="ECO:0000256" key="1">
    <source>
        <dbReference type="ARBA" id="ARBA00004651"/>
    </source>
</evidence>
<evidence type="ECO:0000256" key="7">
    <source>
        <dbReference type="SAM" id="Phobius"/>
    </source>
</evidence>
<keyword evidence="5 7" id="KW-0472">Membrane</keyword>
<sequence>MATPHSSIPVAGWYPDPEHDGYVRYWDGAAWDPESSRPSADFEQAHGRIIQGEVIAAESVPFDHLAPEEAARPAGGPQSGPAHGDVPFIPPPRQELFPQPRWRPAVLSRRFLARLVDLVVPLGVGAGVAAVMVPPAVEHVRDKMDRVRYEGRTETVWLVDGTTTAAALGVLGAVLAAMFLYEVLPTWRWGRSLGKRVFGLRVADVGTHAPPTFRQSTVRWLVFVVPGLLLVGVVGLVRGALDAPARRMWHDQAARTFVGGESERRAAASGGGPSGPAGGSRGAAGNGAARGRAASAATAGGRRRARR</sequence>
<accession>A0ABV3DEG9</accession>
<protein>
    <submittedName>
        <fullName evidence="10">RDD family protein</fullName>
    </submittedName>
</protein>
<dbReference type="PANTHER" id="PTHR36115">
    <property type="entry name" value="PROLINE-RICH ANTIGEN HOMOLOG-RELATED"/>
    <property type="match status" value="1"/>
</dbReference>
<feature type="transmembrane region" description="Helical" evidence="7">
    <location>
        <begin position="118"/>
        <end position="137"/>
    </location>
</feature>
<keyword evidence="3 7" id="KW-0812">Transmembrane</keyword>